<name>A0ACB8N0U1_CITSI</name>
<gene>
    <name evidence="1" type="ORF">KPL71_003739</name>
</gene>
<organism evidence="1 2">
    <name type="scientific">Citrus sinensis</name>
    <name type="common">Sweet orange</name>
    <name type="synonym">Citrus aurantium var. sinensis</name>
    <dbReference type="NCBI Taxonomy" id="2711"/>
    <lineage>
        <taxon>Eukaryota</taxon>
        <taxon>Viridiplantae</taxon>
        <taxon>Streptophyta</taxon>
        <taxon>Embryophyta</taxon>
        <taxon>Tracheophyta</taxon>
        <taxon>Spermatophyta</taxon>
        <taxon>Magnoliopsida</taxon>
        <taxon>eudicotyledons</taxon>
        <taxon>Gunneridae</taxon>
        <taxon>Pentapetalae</taxon>
        <taxon>rosids</taxon>
        <taxon>malvids</taxon>
        <taxon>Sapindales</taxon>
        <taxon>Rutaceae</taxon>
        <taxon>Aurantioideae</taxon>
        <taxon>Citrus</taxon>
    </lineage>
</organism>
<keyword evidence="2" id="KW-1185">Reference proteome</keyword>
<reference evidence="2" key="1">
    <citation type="journal article" date="2023" name="Hortic. Res.">
        <title>A chromosome-level phased genome enabling allele-level studies in sweet orange: a case study on citrus Huanglongbing tolerance.</title>
        <authorList>
            <person name="Wu B."/>
            <person name="Yu Q."/>
            <person name="Deng Z."/>
            <person name="Duan Y."/>
            <person name="Luo F."/>
            <person name="Gmitter F. Jr."/>
        </authorList>
    </citation>
    <scope>NUCLEOTIDE SEQUENCE [LARGE SCALE GENOMIC DNA]</scope>
    <source>
        <strain evidence="2">cv. Valencia</strain>
    </source>
</reference>
<accession>A0ACB8N0U1</accession>
<evidence type="ECO:0000313" key="1">
    <source>
        <dbReference type="EMBL" id="KAH9791391.1"/>
    </source>
</evidence>
<sequence length="192" mass="20926">MGDRRHFSYGAPGYGYPPPAQYYPPPPGAAYPPQGYPPQGYGYSPVAGYPPSGYSTGLYAPPHHSGYGGVGGLLAGAAAAYGTHHMSHHGYGGHHHGKFKHGKHYGGFRHGKHGGKKWKSLKYATEIFTDNAAATRNLAIHKHGLQNKTALLRGQPAREGKKLQDRFDYMPVRPFKTEDHKGMNSFGMRSQL</sequence>
<dbReference type="Proteomes" id="UP000829398">
    <property type="component" value="Chromosome 2"/>
</dbReference>
<protein>
    <submittedName>
        <fullName evidence="1">Uncharacterized protein</fullName>
    </submittedName>
</protein>
<dbReference type="EMBL" id="CM039171">
    <property type="protein sequence ID" value="KAH9791391.1"/>
    <property type="molecule type" value="Genomic_DNA"/>
</dbReference>
<comment type="caution">
    <text evidence="1">The sequence shown here is derived from an EMBL/GenBank/DDBJ whole genome shotgun (WGS) entry which is preliminary data.</text>
</comment>
<evidence type="ECO:0000313" key="2">
    <source>
        <dbReference type="Proteomes" id="UP000829398"/>
    </source>
</evidence>
<proteinExistence type="predicted"/>